<reference evidence="1" key="5">
    <citation type="journal article" date="2021" name="G3 (Bethesda)">
        <title>Aegilops tauschii genome assembly Aet v5.0 features greater sequence contiguity and improved annotation.</title>
        <authorList>
            <person name="Wang L."/>
            <person name="Zhu T."/>
            <person name="Rodriguez J.C."/>
            <person name="Deal K.R."/>
            <person name="Dubcovsky J."/>
            <person name="McGuire P.E."/>
            <person name="Lux T."/>
            <person name="Spannagl M."/>
            <person name="Mayer K.F.X."/>
            <person name="Baldrich P."/>
            <person name="Meyers B.C."/>
            <person name="Huo N."/>
            <person name="Gu Y.Q."/>
            <person name="Zhou H."/>
            <person name="Devos K.M."/>
            <person name="Bennetzen J.L."/>
            <person name="Unver T."/>
            <person name="Budak H."/>
            <person name="Gulick P.J."/>
            <person name="Galiba G."/>
            <person name="Kalapos B."/>
            <person name="Nelson D.R."/>
            <person name="Li P."/>
            <person name="You F.M."/>
            <person name="Luo M.C."/>
            <person name="Dvorak J."/>
        </authorList>
    </citation>
    <scope>NUCLEOTIDE SEQUENCE [LARGE SCALE GENOMIC DNA]</scope>
    <source>
        <strain evidence="1">cv. AL8/78</strain>
    </source>
</reference>
<dbReference type="EnsemblPlants" id="AET4Gv20665300.13">
    <property type="protein sequence ID" value="AET4Gv20665300.13"/>
    <property type="gene ID" value="AET4Gv20665300"/>
</dbReference>
<evidence type="ECO:0000313" key="2">
    <source>
        <dbReference type="Proteomes" id="UP000015105"/>
    </source>
</evidence>
<dbReference type="AlphaFoldDB" id="A0A453ISW4"/>
<accession>A0A453ISW4</accession>
<reference evidence="1" key="3">
    <citation type="journal article" date="2017" name="Nature">
        <title>Genome sequence of the progenitor of the wheat D genome Aegilops tauschii.</title>
        <authorList>
            <person name="Luo M.C."/>
            <person name="Gu Y.Q."/>
            <person name="Puiu D."/>
            <person name="Wang H."/>
            <person name="Twardziok S.O."/>
            <person name="Deal K.R."/>
            <person name="Huo N."/>
            <person name="Zhu T."/>
            <person name="Wang L."/>
            <person name="Wang Y."/>
            <person name="McGuire P.E."/>
            <person name="Liu S."/>
            <person name="Long H."/>
            <person name="Ramasamy R.K."/>
            <person name="Rodriguez J.C."/>
            <person name="Van S.L."/>
            <person name="Yuan L."/>
            <person name="Wang Z."/>
            <person name="Xia Z."/>
            <person name="Xiao L."/>
            <person name="Anderson O.D."/>
            <person name="Ouyang S."/>
            <person name="Liang Y."/>
            <person name="Zimin A.V."/>
            <person name="Pertea G."/>
            <person name="Qi P."/>
            <person name="Bennetzen J.L."/>
            <person name="Dai X."/>
            <person name="Dawson M.W."/>
            <person name="Muller H.G."/>
            <person name="Kugler K."/>
            <person name="Rivarola-Duarte L."/>
            <person name="Spannagl M."/>
            <person name="Mayer K.F.X."/>
            <person name="Lu F.H."/>
            <person name="Bevan M.W."/>
            <person name="Leroy P."/>
            <person name="Li P."/>
            <person name="You F.M."/>
            <person name="Sun Q."/>
            <person name="Liu Z."/>
            <person name="Lyons E."/>
            <person name="Wicker T."/>
            <person name="Salzberg S.L."/>
            <person name="Devos K.M."/>
            <person name="Dvorak J."/>
        </authorList>
    </citation>
    <scope>NUCLEOTIDE SEQUENCE [LARGE SCALE GENOMIC DNA]</scope>
    <source>
        <strain evidence="1">cv. AL8/78</strain>
    </source>
</reference>
<protein>
    <submittedName>
        <fullName evidence="1">Uncharacterized protein</fullName>
    </submittedName>
</protein>
<name>A0A453ISW4_AEGTS</name>
<evidence type="ECO:0000313" key="1">
    <source>
        <dbReference type="EnsemblPlants" id="AET4Gv20665300.13"/>
    </source>
</evidence>
<reference evidence="2" key="2">
    <citation type="journal article" date="2017" name="Nat. Plants">
        <title>The Aegilops tauschii genome reveals multiple impacts of transposons.</title>
        <authorList>
            <person name="Zhao G."/>
            <person name="Zou C."/>
            <person name="Li K."/>
            <person name="Wang K."/>
            <person name="Li T."/>
            <person name="Gao L."/>
            <person name="Zhang X."/>
            <person name="Wang H."/>
            <person name="Yang Z."/>
            <person name="Liu X."/>
            <person name="Jiang W."/>
            <person name="Mao L."/>
            <person name="Kong X."/>
            <person name="Jiao Y."/>
            <person name="Jia J."/>
        </authorList>
    </citation>
    <scope>NUCLEOTIDE SEQUENCE [LARGE SCALE GENOMIC DNA]</scope>
    <source>
        <strain evidence="2">cv. AL8/78</strain>
    </source>
</reference>
<reference evidence="2" key="1">
    <citation type="journal article" date="2014" name="Science">
        <title>Ancient hybridizations among the ancestral genomes of bread wheat.</title>
        <authorList>
            <consortium name="International Wheat Genome Sequencing Consortium,"/>
            <person name="Marcussen T."/>
            <person name="Sandve S.R."/>
            <person name="Heier L."/>
            <person name="Spannagl M."/>
            <person name="Pfeifer M."/>
            <person name="Jakobsen K.S."/>
            <person name="Wulff B.B."/>
            <person name="Steuernagel B."/>
            <person name="Mayer K.F."/>
            <person name="Olsen O.A."/>
        </authorList>
    </citation>
    <scope>NUCLEOTIDE SEQUENCE [LARGE SCALE GENOMIC DNA]</scope>
    <source>
        <strain evidence="2">cv. AL8/78</strain>
    </source>
</reference>
<reference evidence="1" key="4">
    <citation type="submission" date="2019-03" db="UniProtKB">
        <authorList>
            <consortium name="EnsemblPlants"/>
        </authorList>
    </citation>
    <scope>IDENTIFICATION</scope>
</reference>
<organism evidence="1 2">
    <name type="scientific">Aegilops tauschii subsp. strangulata</name>
    <name type="common">Goatgrass</name>
    <dbReference type="NCBI Taxonomy" id="200361"/>
    <lineage>
        <taxon>Eukaryota</taxon>
        <taxon>Viridiplantae</taxon>
        <taxon>Streptophyta</taxon>
        <taxon>Embryophyta</taxon>
        <taxon>Tracheophyta</taxon>
        <taxon>Spermatophyta</taxon>
        <taxon>Magnoliopsida</taxon>
        <taxon>Liliopsida</taxon>
        <taxon>Poales</taxon>
        <taxon>Poaceae</taxon>
        <taxon>BOP clade</taxon>
        <taxon>Pooideae</taxon>
        <taxon>Triticodae</taxon>
        <taxon>Triticeae</taxon>
        <taxon>Triticinae</taxon>
        <taxon>Aegilops</taxon>
    </lineage>
</organism>
<proteinExistence type="predicted"/>
<sequence>ATIEYTFFYMGKKFYFKLRELHSKDRRSLIHSGPRCMHTVVVHLI</sequence>
<dbReference type="Gramene" id="AET4Gv20665300.13">
    <property type="protein sequence ID" value="AET4Gv20665300.13"/>
    <property type="gene ID" value="AET4Gv20665300"/>
</dbReference>
<dbReference type="Proteomes" id="UP000015105">
    <property type="component" value="Chromosome 4D"/>
</dbReference>
<keyword evidence="2" id="KW-1185">Reference proteome</keyword>